<dbReference type="EMBL" id="KI392518">
    <property type="protein sequence ID" value="ERN14781.1"/>
    <property type="molecule type" value="Genomic_DNA"/>
</dbReference>
<name>U5CNP8_AMBTC</name>
<feature type="transmembrane region" description="Helical" evidence="2">
    <location>
        <begin position="123"/>
        <end position="141"/>
    </location>
</feature>
<keyword evidence="2" id="KW-1133">Transmembrane helix</keyword>
<evidence type="ECO:0000256" key="1">
    <source>
        <dbReference type="SAM" id="MobiDB-lite"/>
    </source>
</evidence>
<feature type="region of interest" description="Disordered" evidence="1">
    <location>
        <begin position="73"/>
        <end position="97"/>
    </location>
</feature>
<keyword evidence="2" id="KW-0472">Membrane</keyword>
<protein>
    <submittedName>
        <fullName evidence="3">Uncharacterized protein</fullName>
    </submittedName>
</protein>
<dbReference type="HOGENOM" id="CLU_1973521_0_0_1"/>
<dbReference type="AlphaFoldDB" id="U5CNP8"/>
<keyword evidence="2" id="KW-0812">Transmembrane</keyword>
<evidence type="ECO:0000256" key="2">
    <source>
        <dbReference type="SAM" id="Phobius"/>
    </source>
</evidence>
<dbReference type="Proteomes" id="UP000017836">
    <property type="component" value="Unassembled WGS sequence"/>
</dbReference>
<evidence type="ECO:0000313" key="4">
    <source>
        <dbReference type="Proteomes" id="UP000017836"/>
    </source>
</evidence>
<proteinExistence type="predicted"/>
<keyword evidence="4" id="KW-1185">Reference proteome</keyword>
<feature type="transmembrane region" description="Helical" evidence="2">
    <location>
        <begin position="41"/>
        <end position="63"/>
    </location>
</feature>
<dbReference type="Gramene" id="ERN14781">
    <property type="protein sequence ID" value="ERN14781"/>
    <property type="gene ID" value="AMTR_s00032p00049740"/>
</dbReference>
<gene>
    <name evidence="3" type="ORF">AMTR_s00032p00049740</name>
</gene>
<reference evidence="4" key="1">
    <citation type="journal article" date="2013" name="Science">
        <title>The Amborella genome and the evolution of flowering plants.</title>
        <authorList>
            <consortium name="Amborella Genome Project"/>
        </authorList>
    </citation>
    <scope>NUCLEOTIDE SEQUENCE [LARGE SCALE GENOMIC DNA]</scope>
</reference>
<sequence length="145" mass="15389">MAVGIVGIVVGNDGRDGKGGRLVGIFGIVVGKEGREGKGGMVVGILGIIVGMEGIVVGIVGIVEGRGGNGGKVRAGRGGVSNRRRAPRQARSLSNDRTTSIARRKLLFEPMARERRRMLNLDIGFYTLVDTRAVLVMVVGLRKFY</sequence>
<evidence type="ECO:0000313" key="3">
    <source>
        <dbReference type="EMBL" id="ERN14781.1"/>
    </source>
</evidence>
<organism evidence="3 4">
    <name type="scientific">Amborella trichopoda</name>
    <dbReference type="NCBI Taxonomy" id="13333"/>
    <lineage>
        <taxon>Eukaryota</taxon>
        <taxon>Viridiplantae</taxon>
        <taxon>Streptophyta</taxon>
        <taxon>Embryophyta</taxon>
        <taxon>Tracheophyta</taxon>
        <taxon>Spermatophyta</taxon>
        <taxon>Magnoliopsida</taxon>
        <taxon>Amborellales</taxon>
        <taxon>Amborellaceae</taxon>
        <taxon>Amborella</taxon>
    </lineage>
</organism>
<accession>U5CNP8</accession>